<feature type="region of interest" description="Disordered" evidence="1">
    <location>
        <begin position="1"/>
        <end position="26"/>
    </location>
</feature>
<protein>
    <submittedName>
        <fullName evidence="2">Uncharacterized protein</fullName>
    </submittedName>
</protein>
<reference evidence="2 3" key="1">
    <citation type="journal article" date="2018" name="Sci. Rep.">
        <title>Genomic signatures of local adaptation to the degree of environmental predictability in rotifers.</title>
        <authorList>
            <person name="Franch-Gras L."/>
            <person name="Hahn C."/>
            <person name="Garcia-Roger E.M."/>
            <person name="Carmona M.J."/>
            <person name="Serra M."/>
            <person name="Gomez A."/>
        </authorList>
    </citation>
    <scope>NUCLEOTIDE SEQUENCE [LARGE SCALE GENOMIC DNA]</scope>
    <source>
        <strain evidence="2">HYR1</strain>
    </source>
</reference>
<name>A0A3M7T4H1_BRAPC</name>
<proteinExistence type="predicted"/>
<accession>A0A3M7T4H1</accession>
<comment type="caution">
    <text evidence="2">The sequence shown here is derived from an EMBL/GenBank/DDBJ whole genome shotgun (WGS) entry which is preliminary data.</text>
</comment>
<keyword evidence="3" id="KW-1185">Reference proteome</keyword>
<evidence type="ECO:0000313" key="3">
    <source>
        <dbReference type="Proteomes" id="UP000276133"/>
    </source>
</evidence>
<organism evidence="2 3">
    <name type="scientific">Brachionus plicatilis</name>
    <name type="common">Marine rotifer</name>
    <name type="synonym">Brachionus muelleri</name>
    <dbReference type="NCBI Taxonomy" id="10195"/>
    <lineage>
        <taxon>Eukaryota</taxon>
        <taxon>Metazoa</taxon>
        <taxon>Spiralia</taxon>
        <taxon>Gnathifera</taxon>
        <taxon>Rotifera</taxon>
        <taxon>Eurotatoria</taxon>
        <taxon>Monogononta</taxon>
        <taxon>Pseudotrocha</taxon>
        <taxon>Ploima</taxon>
        <taxon>Brachionidae</taxon>
        <taxon>Brachionus</taxon>
    </lineage>
</organism>
<sequence>QPPPQPPPQPQPQPPPQPPPQPHLKKFQNCWHHCIGSKSQSVLISISKLRFLSRVEVSGLEKFF</sequence>
<dbReference type="AlphaFoldDB" id="A0A3M7T4H1"/>
<feature type="non-terminal residue" evidence="2">
    <location>
        <position position="1"/>
    </location>
</feature>
<dbReference type="EMBL" id="REGN01000311">
    <property type="protein sequence ID" value="RNA42855.1"/>
    <property type="molecule type" value="Genomic_DNA"/>
</dbReference>
<evidence type="ECO:0000313" key="2">
    <source>
        <dbReference type="EMBL" id="RNA42855.1"/>
    </source>
</evidence>
<dbReference type="Proteomes" id="UP000276133">
    <property type="component" value="Unassembled WGS sequence"/>
</dbReference>
<evidence type="ECO:0000256" key="1">
    <source>
        <dbReference type="SAM" id="MobiDB-lite"/>
    </source>
</evidence>
<feature type="compositionally biased region" description="Pro residues" evidence="1">
    <location>
        <begin position="1"/>
        <end position="22"/>
    </location>
</feature>
<gene>
    <name evidence="2" type="ORF">BpHYR1_013361</name>
</gene>